<keyword evidence="5" id="KW-0472">Membrane</keyword>
<dbReference type="EMBL" id="SRIB01000001">
    <property type="protein sequence ID" value="TFZ41866.1"/>
    <property type="molecule type" value="Genomic_DNA"/>
</dbReference>
<comment type="caution">
    <text evidence="8">The sequence shown here is derived from an EMBL/GenBank/DDBJ whole genome shotgun (WGS) entry which is preliminary data.</text>
</comment>
<dbReference type="Proteomes" id="UP000298381">
    <property type="component" value="Unassembled WGS sequence"/>
</dbReference>
<dbReference type="AlphaFoldDB" id="A0A4Z0DAB0"/>
<keyword evidence="4" id="KW-1133">Transmembrane helix</keyword>
<gene>
    <name evidence="8" type="ORF">E4100_01190</name>
</gene>
<feature type="domain" description="DUF2179" evidence="6">
    <location>
        <begin position="87"/>
        <end position="139"/>
    </location>
</feature>
<keyword evidence="9" id="KW-1185">Reference proteome</keyword>
<proteinExistence type="predicted"/>
<evidence type="ECO:0000256" key="2">
    <source>
        <dbReference type="ARBA" id="ARBA00022475"/>
    </source>
</evidence>
<organism evidence="8 9">
    <name type="scientific">Soehngenia longivitae</name>
    <dbReference type="NCBI Taxonomy" id="2562294"/>
    <lineage>
        <taxon>Bacteria</taxon>
        <taxon>Bacillati</taxon>
        <taxon>Bacillota</taxon>
        <taxon>Tissierellia</taxon>
        <taxon>Tissierellales</taxon>
        <taxon>Tissierellaceae</taxon>
        <taxon>Soehngenia</taxon>
    </lineage>
</organism>
<feature type="domain" description="DUF5698" evidence="7">
    <location>
        <begin position="1"/>
        <end position="53"/>
    </location>
</feature>
<dbReference type="PANTHER" id="PTHR40060">
    <property type="entry name" value="UPF0316 PROTEIN YEBE"/>
    <property type="match status" value="1"/>
</dbReference>
<accession>A0A4Z0DAB0</accession>
<dbReference type="PANTHER" id="PTHR40060:SF1">
    <property type="entry name" value="UPF0316 PROTEIN YEBE"/>
    <property type="match status" value="1"/>
</dbReference>
<evidence type="ECO:0000256" key="3">
    <source>
        <dbReference type="ARBA" id="ARBA00022692"/>
    </source>
</evidence>
<evidence type="ECO:0000313" key="8">
    <source>
        <dbReference type="EMBL" id="TFZ41866.1"/>
    </source>
</evidence>
<comment type="subcellular location">
    <subcellularLocation>
        <location evidence="1">Cell membrane</location>
        <topology evidence="1">Multi-pass membrane protein</topology>
    </subcellularLocation>
</comment>
<evidence type="ECO:0000259" key="6">
    <source>
        <dbReference type="Pfam" id="PF10035"/>
    </source>
</evidence>
<keyword evidence="3" id="KW-0812">Transmembrane</keyword>
<dbReference type="CDD" id="cd16381">
    <property type="entry name" value="YitT_C_like_1"/>
    <property type="match status" value="1"/>
</dbReference>
<dbReference type="Gene3D" id="3.30.70.120">
    <property type="match status" value="1"/>
</dbReference>
<sequence>MVVQGRKIQAAAIGFFEVGVYVTVLGKVVNSLDNPLNLLAYCLGFAAGNYVGITIENKIALGNLSAQIIPGEDTKNELLEALRANGFGVTVLVGEGLKGSREIFNVVLNRKDLRKLREIVENIDKEAFLTVNNISPIRGGYFNATKK</sequence>
<dbReference type="GO" id="GO:0005886">
    <property type="term" value="C:plasma membrane"/>
    <property type="evidence" value="ECO:0007669"/>
    <property type="project" value="UniProtKB-SubCell"/>
</dbReference>
<dbReference type="InterPro" id="IPR044035">
    <property type="entry name" value="DUF5698"/>
</dbReference>
<dbReference type="Pfam" id="PF18955">
    <property type="entry name" value="DUF5698"/>
    <property type="match status" value="1"/>
</dbReference>
<dbReference type="InterPro" id="IPR015867">
    <property type="entry name" value="N-reg_PII/ATP_PRibTrfase_C"/>
</dbReference>
<protein>
    <submittedName>
        <fullName evidence="8">DUF2179 domain-containing protein</fullName>
    </submittedName>
</protein>
<dbReference type="OrthoDB" id="48231at2"/>
<dbReference type="Pfam" id="PF10035">
    <property type="entry name" value="DUF2179"/>
    <property type="match status" value="1"/>
</dbReference>
<evidence type="ECO:0000313" key="9">
    <source>
        <dbReference type="Proteomes" id="UP000298381"/>
    </source>
</evidence>
<dbReference type="InterPro" id="IPR019264">
    <property type="entry name" value="DUF2179"/>
</dbReference>
<keyword evidence="2" id="KW-1003">Cell membrane</keyword>
<dbReference type="InterPro" id="IPR022930">
    <property type="entry name" value="UPF0316"/>
</dbReference>
<evidence type="ECO:0000256" key="5">
    <source>
        <dbReference type="ARBA" id="ARBA00023136"/>
    </source>
</evidence>
<name>A0A4Z0DAB0_9FIRM</name>
<evidence type="ECO:0000256" key="4">
    <source>
        <dbReference type="ARBA" id="ARBA00022989"/>
    </source>
</evidence>
<reference evidence="8 9" key="1">
    <citation type="submission" date="2019-03" db="EMBL/GenBank/DDBJ databases">
        <title>Draft genome sequence data and analysis of a Fermenting Bacterium, Soehngenia longevitae strain 1933PT, isolated from petroleum reservoir in Azerbaijan.</title>
        <authorList>
            <person name="Grouzdev D.S."/>
            <person name="Bidzhieva S.K."/>
            <person name="Sokolova D.S."/>
            <person name="Tourova T.P."/>
            <person name="Poltaraus A.B."/>
            <person name="Nazina T.N."/>
        </authorList>
    </citation>
    <scope>NUCLEOTIDE SEQUENCE [LARGE SCALE GENOMIC DNA]</scope>
    <source>
        <strain evidence="8 9">1933P</strain>
    </source>
</reference>
<evidence type="ECO:0000256" key="1">
    <source>
        <dbReference type="ARBA" id="ARBA00004651"/>
    </source>
</evidence>
<evidence type="ECO:0000259" key="7">
    <source>
        <dbReference type="Pfam" id="PF18955"/>
    </source>
</evidence>